<sequence length="72" mass="7935">MGVDVKSVMFIYMNSRCQFTKSPLVSKSSIAKLFGSIARLGFNKIPILKKALDTPKGGVHFQDALTTRRTTS</sequence>
<proteinExistence type="predicted"/>
<comment type="caution">
    <text evidence="1">The sequence shown here is derived from an EMBL/GenBank/DDBJ whole genome shotgun (WGS) entry which is preliminary data.</text>
</comment>
<name>A0AAV4QM56_CAEEX</name>
<protein>
    <submittedName>
        <fullName evidence="1">Uncharacterized protein</fullName>
    </submittedName>
</protein>
<evidence type="ECO:0000313" key="1">
    <source>
        <dbReference type="EMBL" id="GIY11123.1"/>
    </source>
</evidence>
<dbReference type="EMBL" id="BPLR01006609">
    <property type="protein sequence ID" value="GIY11123.1"/>
    <property type="molecule type" value="Genomic_DNA"/>
</dbReference>
<evidence type="ECO:0000313" key="2">
    <source>
        <dbReference type="Proteomes" id="UP001054945"/>
    </source>
</evidence>
<keyword evidence="2" id="KW-1185">Reference proteome</keyword>
<gene>
    <name evidence="1" type="ORF">CEXT_328271</name>
</gene>
<accession>A0AAV4QM56</accession>
<dbReference type="AlphaFoldDB" id="A0AAV4QM56"/>
<reference evidence="1 2" key="1">
    <citation type="submission" date="2021-06" db="EMBL/GenBank/DDBJ databases">
        <title>Caerostris extrusa draft genome.</title>
        <authorList>
            <person name="Kono N."/>
            <person name="Arakawa K."/>
        </authorList>
    </citation>
    <scope>NUCLEOTIDE SEQUENCE [LARGE SCALE GENOMIC DNA]</scope>
</reference>
<organism evidence="1 2">
    <name type="scientific">Caerostris extrusa</name>
    <name type="common">Bark spider</name>
    <name type="synonym">Caerostris bankana</name>
    <dbReference type="NCBI Taxonomy" id="172846"/>
    <lineage>
        <taxon>Eukaryota</taxon>
        <taxon>Metazoa</taxon>
        <taxon>Ecdysozoa</taxon>
        <taxon>Arthropoda</taxon>
        <taxon>Chelicerata</taxon>
        <taxon>Arachnida</taxon>
        <taxon>Araneae</taxon>
        <taxon>Araneomorphae</taxon>
        <taxon>Entelegynae</taxon>
        <taxon>Araneoidea</taxon>
        <taxon>Araneidae</taxon>
        <taxon>Caerostris</taxon>
    </lineage>
</organism>
<dbReference type="Proteomes" id="UP001054945">
    <property type="component" value="Unassembled WGS sequence"/>
</dbReference>